<name>A0A183SF86_SCHSO</name>
<evidence type="ECO:0000256" key="6">
    <source>
        <dbReference type="ARBA" id="ARBA00023136"/>
    </source>
</evidence>
<dbReference type="Proteomes" id="UP000275846">
    <property type="component" value="Unassembled WGS sequence"/>
</dbReference>
<keyword evidence="6 8" id="KW-0472">Membrane</keyword>
<proteinExistence type="inferred from homology"/>
<dbReference type="WBParaSite" id="SSLN_0000298401-mRNA-1">
    <property type="protein sequence ID" value="SSLN_0000298401-mRNA-1"/>
    <property type="gene ID" value="SSLN_0000298401"/>
</dbReference>
<evidence type="ECO:0000256" key="4">
    <source>
        <dbReference type="ARBA" id="ARBA00022692"/>
    </source>
</evidence>
<evidence type="ECO:0000256" key="5">
    <source>
        <dbReference type="ARBA" id="ARBA00022989"/>
    </source>
</evidence>
<sequence>MTRSYDGKHFTEPQFVVLANRLGALLVSGLGLSLLGRLMEPAPGANILLPPLSSYSLPAFTNIISSWCQYEALFFISFPLQVVSKSCKILPVMAVGFLLHRRSYSLIEYVTAGKQLHIWALLSGHILGIRQNRRAKPGEGLRCCVCLHTRKTRFSEQGQLEEVGVGYTFFWSGRLRAERRDAGVAFAIRNDIVGCLPQGLISAGVSLVVISSPVNAQRTSSATFDSLSGCVLILGYILCDSLTATTEEHLFKMYRLSVLKMMFGCGCWAAAFTVVSLAGKNSLASSVTFAQEHPLFLTDVTLSALCSGLGQILIFLTISRFGAATFVIIMTIRQALSILVSCIIFDHSINTTGLFGFCVTFSAVFFRIFYRNRRSTPTNISP</sequence>
<evidence type="ECO:0000256" key="2">
    <source>
        <dbReference type="ARBA" id="ARBA00010694"/>
    </source>
</evidence>
<evidence type="ECO:0000256" key="8">
    <source>
        <dbReference type="SAM" id="Phobius"/>
    </source>
</evidence>
<dbReference type="AlphaFoldDB" id="A0A183SF86"/>
<feature type="transmembrane region" description="Helical" evidence="8">
    <location>
        <begin position="295"/>
        <end position="316"/>
    </location>
</feature>
<organism evidence="11">
    <name type="scientific">Schistocephalus solidus</name>
    <name type="common">Tapeworm</name>
    <dbReference type="NCBI Taxonomy" id="70667"/>
    <lineage>
        <taxon>Eukaryota</taxon>
        <taxon>Metazoa</taxon>
        <taxon>Spiralia</taxon>
        <taxon>Lophotrochozoa</taxon>
        <taxon>Platyhelminthes</taxon>
        <taxon>Cestoda</taxon>
        <taxon>Eucestoda</taxon>
        <taxon>Diphyllobothriidea</taxon>
        <taxon>Diphyllobothriidae</taxon>
        <taxon>Schistocephalus</taxon>
    </lineage>
</organism>
<evidence type="ECO:0000313" key="11">
    <source>
        <dbReference type="WBParaSite" id="SSLN_0000298401-mRNA-1"/>
    </source>
</evidence>
<dbReference type="InterPro" id="IPR013657">
    <property type="entry name" value="SCL35B1-4/HUT1"/>
</dbReference>
<dbReference type="GO" id="GO:0000139">
    <property type="term" value="C:Golgi membrane"/>
    <property type="evidence" value="ECO:0007669"/>
    <property type="project" value="TreeGrafter"/>
</dbReference>
<comment type="similarity">
    <text evidence="2">Belongs to the nucleotide-sugar transporter family. SLC35B subfamily.</text>
</comment>
<dbReference type="OrthoDB" id="10035043at2759"/>
<evidence type="ECO:0000313" key="9">
    <source>
        <dbReference type="EMBL" id="VDL89269.1"/>
    </source>
</evidence>
<keyword evidence="10" id="KW-1185">Reference proteome</keyword>
<dbReference type="PANTHER" id="PTHR10778">
    <property type="entry name" value="SOLUTE CARRIER FAMILY 35 MEMBER B"/>
    <property type="match status" value="1"/>
</dbReference>
<feature type="transmembrane region" description="Helical" evidence="8">
    <location>
        <begin position="352"/>
        <end position="370"/>
    </location>
</feature>
<dbReference type="GO" id="GO:0046964">
    <property type="term" value="F:3'-phosphoadenosine 5'-phosphosulfate transmembrane transporter activity"/>
    <property type="evidence" value="ECO:0007669"/>
    <property type="project" value="TreeGrafter"/>
</dbReference>
<comment type="subcellular location">
    <subcellularLocation>
        <location evidence="1">Membrane</location>
        <topology evidence="1">Multi-pass membrane protein</topology>
    </subcellularLocation>
</comment>
<evidence type="ECO:0000313" key="10">
    <source>
        <dbReference type="Proteomes" id="UP000275846"/>
    </source>
</evidence>
<keyword evidence="3" id="KW-0813">Transport</keyword>
<dbReference type="EMBL" id="UYSU01032366">
    <property type="protein sequence ID" value="VDL89269.1"/>
    <property type="molecule type" value="Genomic_DNA"/>
</dbReference>
<dbReference type="GO" id="GO:0005789">
    <property type="term" value="C:endoplasmic reticulum membrane"/>
    <property type="evidence" value="ECO:0007669"/>
    <property type="project" value="TreeGrafter"/>
</dbReference>
<evidence type="ECO:0000256" key="1">
    <source>
        <dbReference type="ARBA" id="ARBA00004141"/>
    </source>
</evidence>
<keyword evidence="4 8" id="KW-0812">Transmembrane</keyword>
<keyword evidence="5 8" id="KW-1133">Transmembrane helix</keyword>
<dbReference type="STRING" id="70667.A0A183SF86"/>
<accession>A0A183SF86</accession>
<gene>
    <name evidence="9" type="ORF">SSLN_LOCUS2884</name>
</gene>
<evidence type="ECO:0000256" key="7">
    <source>
        <dbReference type="ARBA" id="ARBA00039668"/>
    </source>
</evidence>
<reference evidence="11" key="1">
    <citation type="submission" date="2016-06" db="UniProtKB">
        <authorList>
            <consortium name="WormBaseParasite"/>
        </authorList>
    </citation>
    <scope>IDENTIFICATION</scope>
</reference>
<feature type="transmembrane region" description="Helical" evidence="8">
    <location>
        <begin position="323"/>
        <end position="346"/>
    </location>
</feature>
<feature type="transmembrane region" description="Helical" evidence="8">
    <location>
        <begin position="258"/>
        <end position="275"/>
    </location>
</feature>
<evidence type="ECO:0000256" key="3">
    <source>
        <dbReference type="ARBA" id="ARBA00022448"/>
    </source>
</evidence>
<dbReference type="Pfam" id="PF08449">
    <property type="entry name" value="UAA"/>
    <property type="match status" value="2"/>
</dbReference>
<protein>
    <recommendedName>
        <fullName evidence="7">Adenosine 3'-phospho 5'-phosphosulfate transporter 1</fullName>
    </recommendedName>
</protein>
<dbReference type="PANTHER" id="PTHR10778:SF13">
    <property type="entry name" value="ADENOSINE 3'-PHOSPHO 5'-PHOSPHOSULFATE TRANSPORTER 1"/>
    <property type="match status" value="1"/>
</dbReference>
<reference evidence="9 10" key="2">
    <citation type="submission" date="2018-11" db="EMBL/GenBank/DDBJ databases">
        <authorList>
            <consortium name="Pathogen Informatics"/>
        </authorList>
    </citation>
    <scope>NUCLEOTIDE SEQUENCE [LARGE SCALE GENOMIC DNA]</scope>
    <source>
        <strain evidence="9 10">NST_G2</strain>
    </source>
</reference>